<accession>A0A9W7LPB8</accession>
<evidence type="ECO:0000256" key="7">
    <source>
        <dbReference type="SAM" id="MobiDB-lite"/>
    </source>
</evidence>
<comment type="subcellular location">
    <subcellularLocation>
        <location evidence="1">Nucleus</location>
    </subcellularLocation>
</comment>
<dbReference type="GO" id="GO:0005634">
    <property type="term" value="C:nucleus"/>
    <property type="evidence" value="ECO:0007669"/>
    <property type="project" value="UniProtKB-SubCell"/>
</dbReference>
<proteinExistence type="predicted"/>
<dbReference type="EMBL" id="BSYR01000009">
    <property type="protein sequence ID" value="GMI70565.1"/>
    <property type="molecule type" value="Genomic_DNA"/>
</dbReference>
<feature type="compositionally biased region" description="Basic and acidic residues" evidence="7">
    <location>
        <begin position="1"/>
        <end position="44"/>
    </location>
</feature>
<evidence type="ECO:0000313" key="10">
    <source>
        <dbReference type="Proteomes" id="UP001165190"/>
    </source>
</evidence>
<dbReference type="GO" id="GO:0003700">
    <property type="term" value="F:DNA-binding transcription factor activity"/>
    <property type="evidence" value="ECO:0007669"/>
    <property type="project" value="InterPro"/>
</dbReference>
<evidence type="ECO:0000256" key="4">
    <source>
        <dbReference type="ARBA" id="ARBA00023163"/>
    </source>
</evidence>
<dbReference type="OrthoDB" id="779182at2759"/>
<evidence type="ECO:0000259" key="8">
    <source>
        <dbReference type="PROSITE" id="PS50811"/>
    </source>
</evidence>
<dbReference type="GO" id="GO:0043565">
    <property type="term" value="F:sequence-specific DNA binding"/>
    <property type="evidence" value="ECO:0007669"/>
    <property type="project" value="InterPro"/>
</dbReference>
<dbReference type="AlphaFoldDB" id="A0A9W7LPB8"/>
<keyword evidence="6" id="KW-0175">Coiled coil</keyword>
<evidence type="ECO:0000256" key="2">
    <source>
        <dbReference type="ARBA" id="ARBA00023015"/>
    </source>
</evidence>
<reference evidence="9" key="1">
    <citation type="submission" date="2023-05" db="EMBL/GenBank/DDBJ databases">
        <title>Genome and transcriptome analyses reveal genes involved in the formation of fine ridges on petal epidermal cells in Hibiscus trionum.</title>
        <authorList>
            <person name="Koshimizu S."/>
            <person name="Masuda S."/>
            <person name="Ishii T."/>
            <person name="Shirasu K."/>
            <person name="Hoshino A."/>
            <person name="Arita M."/>
        </authorList>
    </citation>
    <scope>NUCLEOTIDE SEQUENCE</scope>
    <source>
        <strain evidence="9">Hamamatsu line</strain>
    </source>
</reference>
<dbReference type="InterPro" id="IPR044810">
    <property type="entry name" value="WRKY_plant"/>
</dbReference>
<feature type="domain" description="WRKY" evidence="8">
    <location>
        <begin position="220"/>
        <end position="286"/>
    </location>
</feature>
<keyword evidence="2" id="KW-0805">Transcription regulation</keyword>
<dbReference type="FunFam" id="2.20.25.80:FF:000002">
    <property type="entry name" value="probable WRKY transcription factor 31"/>
    <property type="match status" value="1"/>
</dbReference>
<dbReference type="PANTHER" id="PTHR31429:SF54">
    <property type="entry name" value="WRKY TRANSCRIPTION FACTOR 9-RELATED"/>
    <property type="match status" value="1"/>
</dbReference>
<feature type="compositionally biased region" description="Basic and acidic residues" evidence="7">
    <location>
        <begin position="170"/>
        <end position="180"/>
    </location>
</feature>
<dbReference type="PANTHER" id="PTHR31429">
    <property type="entry name" value="WRKY TRANSCRIPTION FACTOR 36-RELATED"/>
    <property type="match status" value="1"/>
</dbReference>
<evidence type="ECO:0000313" key="9">
    <source>
        <dbReference type="EMBL" id="GMI70565.1"/>
    </source>
</evidence>
<gene>
    <name evidence="9" type="ORF">HRI_000725800</name>
</gene>
<keyword evidence="10" id="KW-1185">Reference proteome</keyword>
<dbReference type="Pfam" id="PF03106">
    <property type="entry name" value="WRKY"/>
    <property type="match status" value="1"/>
</dbReference>
<dbReference type="PROSITE" id="PS50811">
    <property type="entry name" value="WRKY"/>
    <property type="match status" value="1"/>
</dbReference>
<organism evidence="9 10">
    <name type="scientific">Hibiscus trionum</name>
    <name type="common">Flower of an hour</name>
    <dbReference type="NCBI Taxonomy" id="183268"/>
    <lineage>
        <taxon>Eukaryota</taxon>
        <taxon>Viridiplantae</taxon>
        <taxon>Streptophyta</taxon>
        <taxon>Embryophyta</taxon>
        <taxon>Tracheophyta</taxon>
        <taxon>Spermatophyta</taxon>
        <taxon>Magnoliopsida</taxon>
        <taxon>eudicotyledons</taxon>
        <taxon>Gunneridae</taxon>
        <taxon>Pentapetalae</taxon>
        <taxon>rosids</taxon>
        <taxon>malvids</taxon>
        <taxon>Malvales</taxon>
        <taxon>Malvaceae</taxon>
        <taxon>Malvoideae</taxon>
        <taxon>Hibiscus</taxon>
    </lineage>
</organism>
<dbReference type="Gene3D" id="2.20.25.80">
    <property type="entry name" value="WRKY domain"/>
    <property type="match status" value="1"/>
</dbReference>
<dbReference type="SUPFAM" id="SSF118290">
    <property type="entry name" value="WRKY DNA-binding domain"/>
    <property type="match status" value="1"/>
</dbReference>
<keyword evidence="3" id="KW-0238">DNA-binding</keyword>
<evidence type="ECO:0000256" key="1">
    <source>
        <dbReference type="ARBA" id="ARBA00004123"/>
    </source>
</evidence>
<dbReference type="InterPro" id="IPR003657">
    <property type="entry name" value="WRKY_dom"/>
</dbReference>
<dbReference type="SMART" id="SM00774">
    <property type="entry name" value="WRKY"/>
    <property type="match status" value="1"/>
</dbReference>
<keyword evidence="4" id="KW-0804">Transcription</keyword>
<dbReference type="Proteomes" id="UP001165190">
    <property type="component" value="Unassembled WGS sequence"/>
</dbReference>
<comment type="caution">
    <text evidence="9">The sequence shown here is derived from an EMBL/GenBank/DDBJ whole genome shotgun (WGS) entry which is preliminary data.</text>
</comment>
<feature type="coiled-coil region" evidence="6">
    <location>
        <begin position="60"/>
        <end position="94"/>
    </location>
</feature>
<feature type="region of interest" description="Disordered" evidence="7">
    <location>
        <begin position="131"/>
        <end position="210"/>
    </location>
</feature>
<protein>
    <recommendedName>
        <fullName evidence="8">WRKY domain-containing protein</fullName>
    </recommendedName>
</protein>
<evidence type="ECO:0000256" key="3">
    <source>
        <dbReference type="ARBA" id="ARBA00023125"/>
    </source>
</evidence>
<sequence length="368" mass="41329">MEIDLSLKIDAKDDQQHTELEAKEQGNNNPEHHKPVDLQHKQHQETTMASTRELDKSRELSVLQMEMNRMREENKVLRKEVEKTLQDYNHLQMKFAVIQQNNPMKGPQIFLSLNGNEGLIQEQQQAIERNLNTVNNPRHGSPSLDDNDDEENNKLGLSLMLKTSSSQPEIRQEDGNKESQETPDVGSVQNKLQQSHSSAVTSHAVSTSNRKARVSVRARCQTATMNDGCQWRKYGQKIAKGNPCPRAYYRCTVAPGCPVRKQVQRCLDDMSILITTYEGTHNHPLPVGATAMASTASSSASPSTFVLLDSSHGIPNPHLLNSSVAMNLNDPTKGMVLGLTNNQHFDHQMLPKVPSAHHQQAFPWMPRR</sequence>
<name>A0A9W7LPB8_HIBTR</name>
<evidence type="ECO:0000256" key="6">
    <source>
        <dbReference type="SAM" id="Coils"/>
    </source>
</evidence>
<evidence type="ECO:0000256" key="5">
    <source>
        <dbReference type="ARBA" id="ARBA00023242"/>
    </source>
</evidence>
<dbReference type="InterPro" id="IPR036576">
    <property type="entry name" value="WRKY_dom_sf"/>
</dbReference>
<keyword evidence="5" id="KW-0539">Nucleus</keyword>
<feature type="compositionally biased region" description="Low complexity" evidence="7">
    <location>
        <begin position="193"/>
        <end position="208"/>
    </location>
</feature>
<feature type="region of interest" description="Disordered" evidence="7">
    <location>
        <begin position="1"/>
        <end position="55"/>
    </location>
</feature>